<feature type="domain" description="HTH lysR-type" evidence="5">
    <location>
        <begin position="1"/>
        <end position="60"/>
    </location>
</feature>
<evidence type="ECO:0000256" key="4">
    <source>
        <dbReference type="ARBA" id="ARBA00023163"/>
    </source>
</evidence>
<dbReference type="GO" id="GO:0032993">
    <property type="term" value="C:protein-DNA complex"/>
    <property type="evidence" value="ECO:0007669"/>
    <property type="project" value="TreeGrafter"/>
</dbReference>
<name>F6F333_SPHCR</name>
<gene>
    <name evidence="6" type="ORF">Sphch_3235</name>
</gene>
<evidence type="ECO:0000259" key="5">
    <source>
        <dbReference type="PROSITE" id="PS50931"/>
    </source>
</evidence>
<dbReference type="KEGG" id="sch:Sphch_3235"/>
<dbReference type="HOGENOM" id="CLU_039613_6_4_5"/>
<keyword evidence="4" id="KW-0804">Transcription</keyword>
<evidence type="ECO:0000256" key="3">
    <source>
        <dbReference type="ARBA" id="ARBA00023125"/>
    </source>
</evidence>
<dbReference type="SUPFAM" id="SSF53850">
    <property type="entry name" value="Periplasmic binding protein-like II"/>
    <property type="match status" value="1"/>
</dbReference>
<dbReference type="Gene3D" id="1.10.10.10">
    <property type="entry name" value="Winged helix-like DNA-binding domain superfamily/Winged helix DNA-binding domain"/>
    <property type="match status" value="1"/>
</dbReference>
<dbReference type="InterPro" id="IPR005119">
    <property type="entry name" value="LysR_subst-bd"/>
</dbReference>
<dbReference type="InterPro" id="IPR036390">
    <property type="entry name" value="WH_DNA-bd_sf"/>
</dbReference>
<dbReference type="GO" id="GO:0003700">
    <property type="term" value="F:DNA-binding transcription factor activity"/>
    <property type="evidence" value="ECO:0007669"/>
    <property type="project" value="InterPro"/>
</dbReference>
<dbReference type="EMBL" id="CP002799">
    <property type="protein sequence ID" value="AEG50845.1"/>
    <property type="molecule type" value="Genomic_DNA"/>
</dbReference>
<organism evidence="6 7">
    <name type="scientific">Sphingobium chlorophenolicum L-1</name>
    <dbReference type="NCBI Taxonomy" id="690566"/>
    <lineage>
        <taxon>Bacteria</taxon>
        <taxon>Pseudomonadati</taxon>
        <taxon>Pseudomonadota</taxon>
        <taxon>Alphaproteobacteria</taxon>
        <taxon>Sphingomonadales</taxon>
        <taxon>Sphingomonadaceae</taxon>
        <taxon>Sphingobium</taxon>
    </lineage>
</organism>
<protein>
    <submittedName>
        <fullName evidence="6">Transcriptional regulator, LysR family</fullName>
    </submittedName>
</protein>
<keyword evidence="2" id="KW-0805">Transcription regulation</keyword>
<dbReference type="RefSeq" id="WP_013849075.1">
    <property type="nucleotide sequence ID" value="NC_015594.1"/>
</dbReference>
<dbReference type="SUPFAM" id="SSF46785">
    <property type="entry name" value="Winged helix' DNA-binding domain"/>
    <property type="match status" value="1"/>
</dbReference>
<reference evidence="6 7" key="1">
    <citation type="submission" date="2011-05" db="EMBL/GenBank/DDBJ databases">
        <title>Complete sequence of chromosome 2 of Sphingobium chlorophenolicum L-1.</title>
        <authorList>
            <consortium name="US DOE Joint Genome Institute"/>
            <person name="Lucas S."/>
            <person name="Han J."/>
            <person name="Lapidus A."/>
            <person name="Cheng J.-F."/>
            <person name="Goodwin L."/>
            <person name="Pitluck S."/>
            <person name="Peters L."/>
            <person name="Daligault H."/>
            <person name="Han C."/>
            <person name="Tapia R."/>
            <person name="Land M."/>
            <person name="Hauser L."/>
            <person name="Kyrpides N."/>
            <person name="Ivanova N."/>
            <person name="Pagani I."/>
            <person name="Turner P."/>
            <person name="Copley S."/>
            <person name="Woyke T."/>
        </authorList>
    </citation>
    <scope>NUCLEOTIDE SEQUENCE [LARGE SCALE GENOMIC DNA]</scope>
    <source>
        <strain evidence="6 7">L-1</strain>
    </source>
</reference>
<evidence type="ECO:0000256" key="2">
    <source>
        <dbReference type="ARBA" id="ARBA00023015"/>
    </source>
</evidence>
<dbReference type="PROSITE" id="PS50931">
    <property type="entry name" value="HTH_LYSR"/>
    <property type="match status" value="1"/>
</dbReference>
<dbReference type="AlphaFoldDB" id="F6F333"/>
<evidence type="ECO:0000313" key="6">
    <source>
        <dbReference type="EMBL" id="AEG50845.1"/>
    </source>
</evidence>
<evidence type="ECO:0000313" key="7">
    <source>
        <dbReference type="Proteomes" id="UP000007150"/>
    </source>
</evidence>
<dbReference type="GO" id="GO:0003677">
    <property type="term" value="F:DNA binding"/>
    <property type="evidence" value="ECO:0007669"/>
    <property type="project" value="UniProtKB-KW"/>
</dbReference>
<dbReference type="Gene3D" id="3.40.190.10">
    <property type="entry name" value="Periplasmic binding protein-like II"/>
    <property type="match status" value="2"/>
</dbReference>
<dbReference type="FunFam" id="1.10.10.10:FF:000001">
    <property type="entry name" value="LysR family transcriptional regulator"/>
    <property type="match status" value="1"/>
</dbReference>
<dbReference type="Pfam" id="PF00126">
    <property type="entry name" value="HTH_1"/>
    <property type="match status" value="1"/>
</dbReference>
<sequence>MDLHTRHLRYFLTIAETGSFTRAADKLGVSQPALSQRIQSLEKQLGFKLFLRSGRNVVVSSAGAALIEPVRGLVAYSQRIERLVRDRSARQPRTLRIGVAIHSDFSERTALLADFFEAYPNQQVSQETGYTIGLYQSLLDCELDAAILVGPAPDESFDWIALRWFEAAVILPRDDELAGETSLKPDMLTGRSIVAFPRKRHPELYDKLIQPLADIGAVVVNSPDQTPLGMLAYAQMHGACVPVAFPQLSDEELDRHHMVSRPLSGLNATAALLVVRARGDNGVNDGFWRFAAQRGSPLPQ</sequence>
<dbReference type="STRING" id="690566.Sphch_3235"/>
<dbReference type="PANTHER" id="PTHR30346">
    <property type="entry name" value="TRANSCRIPTIONAL DUAL REGULATOR HCAR-RELATED"/>
    <property type="match status" value="1"/>
</dbReference>
<dbReference type="Pfam" id="PF03466">
    <property type="entry name" value="LysR_substrate"/>
    <property type="match status" value="1"/>
</dbReference>
<keyword evidence="7" id="KW-1185">Reference proteome</keyword>
<dbReference type="PANTHER" id="PTHR30346:SF17">
    <property type="entry name" value="LYSR FAMILY TRANSCRIPTIONAL REGULATOR"/>
    <property type="match status" value="1"/>
</dbReference>
<dbReference type="InterPro" id="IPR036388">
    <property type="entry name" value="WH-like_DNA-bd_sf"/>
</dbReference>
<comment type="similarity">
    <text evidence="1">Belongs to the LysR transcriptional regulatory family.</text>
</comment>
<proteinExistence type="inferred from homology"/>
<evidence type="ECO:0000256" key="1">
    <source>
        <dbReference type="ARBA" id="ARBA00009437"/>
    </source>
</evidence>
<dbReference type="PRINTS" id="PR00039">
    <property type="entry name" value="HTHLYSR"/>
</dbReference>
<dbReference type="Proteomes" id="UP000007150">
    <property type="component" value="Chromosome 2"/>
</dbReference>
<keyword evidence="3" id="KW-0238">DNA-binding</keyword>
<accession>F6F333</accession>
<dbReference type="InterPro" id="IPR000847">
    <property type="entry name" value="LysR_HTH_N"/>
</dbReference>